<evidence type="ECO:0000256" key="3">
    <source>
        <dbReference type="ARBA" id="ARBA00022989"/>
    </source>
</evidence>
<feature type="transmembrane region" description="Helical" evidence="6">
    <location>
        <begin position="143"/>
        <end position="161"/>
    </location>
</feature>
<keyword evidence="2 6" id="KW-0812">Transmembrane</keyword>
<evidence type="ECO:0000313" key="8">
    <source>
        <dbReference type="EMBL" id="KUI71948.1"/>
    </source>
</evidence>
<evidence type="ECO:0000256" key="1">
    <source>
        <dbReference type="ARBA" id="ARBA00004141"/>
    </source>
</evidence>
<name>A0A194W789_CYTMA</name>
<dbReference type="InterPro" id="IPR052337">
    <property type="entry name" value="SAT4-like"/>
</dbReference>
<keyword evidence="9" id="KW-1185">Reference proteome</keyword>
<feature type="transmembrane region" description="Helical" evidence="6">
    <location>
        <begin position="263"/>
        <end position="283"/>
    </location>
</feature>
<comment type="similarity">
    <text evidence="5">Belongs to the SAT4 family.</text>
</comment>
<feature type="transmembrane region" description="Helical" evidence="6">
    <location>
        <begin position="196"/>
        <end position="213"/>
    </location>
</feature>
<feature type="transmembrane region" description="Helical" evidence="6">
    <location>
        <begin position="23"/>
        <end position="41"/>
    </location>
</feature>
<accession>A0A194W789</accession>
<comment type="subcellular location">
    <subcellularLocation>
        <location evidence="1">Membrane</location>
        <topology evidence="1">Multi-pass membrane protein</topology>
    </subcellularLocation>
</comment>
<keyword evidence="4 6" id="KW-0472">Membrane</keyword>
<protein>
    <recommendedName>
        <fullName evidence="7">Rhodopsin domain-containing protein</fullName>
    </recommendedName>
</protein>
<dbReference type="OrthoDB" id="444631at2759"/>
<feature type="transmembrane region" description="Helical" evidence="6">
    <location>
        <begin position="53"/>
        <end position="77"/>
    </location>
</feature>
<dbReference type="PANTHER" id="PTHR33048">
    <property type="entry name" value="PTH11-LIKE INTEGRAL MEMBRANE PROTEIN (AFU_ORTHOLOGUE AFUA_5G11245)"/>
    <property type="match status" value="1"/>
</dbReference>
<sequence>MFTRTSRAESPPLVPPPGVSHDTFLAILWTMAGLSMIFLLFRLFSRFRGPGRLYWDDAFIMVAESMVLATVGVWKWAVDAMYYVLNTQSGLAVPGPRIYTDVRRYLNAQITVQILFYTTLLLVKLSFLSFFRRLGHNVSRQKYIWWPVLVFSVITYVVSIADIQFKCYSSPVDFVLTWCASAEANDFTMATMKANMALDVTSDFLIMIIPISLMWNVQMRFAKKMAFIGLFSLSIITIIIAIVRTTRVTTSRSSTGMDDSSFLWMWSGVQAPLAIIIACLAAFPQLFAASTKSKPVWTPTESYYQRLKTRMKAAKRSDPLYDLSAISVPGEPEDRHPDTIRYQVGSHPAQNNDKASYDSERPVLIPKASLHGQVTVCSSELSDPNVAPMQGQAIQRQLGYQVTQEEMPSFGHHGYGNQMIERKNAETVRQATSPASTLARIAAG</sequence>
<feature type="transmembrane region" description="Helical" evidence="6">
    <location>
        <begin position="225"/>
        <end position="243"/>
    </location>
</feature>
<reference evidence="8" key="1">
    <citation type="submission" date="2014-12" db="EMBL/GenBank/DDBJ databases">
        <title>Genome Sequence of Valsa Canker Pathogens Uncovers a Specific Adaption of Colonization on Woody Bark.</title>
        <authorList>
            <person name="Yin Z."/>
            <person name="Liu H."/>
            <person name="Gao X."/>
            <person name="Li Z."/>
            <person name="Song N."/>
            <person name="Ke X."/>
            <person name="Dai Q."/>
            <person name="Wu Y."/>
            <person name="Sun Y."/>
            <person name="Xu J.-R."/>
            <person name="Kang Z.K."/>
            <person name="Wang L."/>
            <person name="Huang L."/>
        </authorList>
    </citation>
    <scope>NUCLEOTIDE SEQUENCE [LARGE SCALE GENOMIC DNA]</scope>
    <source>
        <strain evidence="8">03-8</strain>
    </source>
</reference>
<dbReference type="EMBL" id="CM003105">
    <property type="protein sequence ID" value="KUI71948.1"/>
    <property type="molecule type" value="Genomic_DNA"/>
</dbReference>
<gene>
    <name evidence="8" type="ORF">VM1G_07465</name>
</gene>
<evidence type="ECO:0000313" key="9">
    <source>
        <dbReference type="Proteomes" id="UP000078559"/>
    </source>
</evidence>
<evidence type="ECO:0000256" key="4">
    <source>
        <dbReference type="ARBA" id="ARBA00023136"/>
    </source>
</evidence>
<evidence type="ECO:0000256" key="2">
    <source>
        <dbReference type="ARBA" id="ARBA00022692"/>
    </source>
</evidence>
<dbReference type="GO" id="GO:0016020">
    <property type="term" value="C:membrane"/>
    <property type="evidence" value="ECO:0007669"/>
    <property type="project" value="UniProtKB-SubCell"/>
</dbReference>
<keyword evidence="3 6" id="KW-1133">Transmembrane helix</keyword>
<evidence type="ECO:0000256" key="5">
    <source>
        <dbReference type="ARBA" id="ARBA00038359"/>
    </source>
</evidence>
<dbReference type="Proteomes" id="UP000078559">
    <property type="component" value="Chromosome 8"/>
</dbReference>
<evidence type="ECO:0000256" key="6">
    <source>
        <dbReference type="SAM" id="Phobius"/>
    </source>
</evidence>
<organism evidence="8 9">
    <name type="scientific">Cytospora mali</name>
    <name type="common">Apple Valsa canker fungus</name>
    <name type="synonym">Valsa mali</name>
    <dbReference type="NCBI Taxonomy" id="578113"/>
    <lineage>
        <taxon>Eukaryota</taxon>
        <taxon>Fungi</taxon>
        <taxon>Dikarya</taxon>
        <taxon>Ascomycota</taxon>
        <taxon>Pezizomycotina</taxon>
        <taxon>Sordariomycetes</taxon>
        <taxon>Sordariomycetidae</taxon>
        <taxon>Diaporthales</taxon>
        <taxon>Cytosporaceae</taxon>
        <taxon>Cytospora</taxon>
    </lineage>
</organism>
<feature type="domain" description="Rhodopsin" evidence="7">
    <location>
        <begin position="41"/>
        <end position="287"/>
    </location>
</feature>
<dbReference type="Pfam" id="PF20684">
    <property type="entry name" value="Fung_rhodopsin"/>
    <property type="match status" value="1"/>
</dbReference>
<proteinExistence type="inferred from homology"/>
<feature type="transmembrane region" description="Helical" evidence="6">
    <location>
        <begin position="110"/>
        <end position="131"/>
    </location>
</feature>
<dbReference type="PANTHER" id="PTHR33048:SF47">
    <property type="entry name" value="INTEGRAL MEMBRANE PROTEIN-RELATED"/>
    <property type="match status" value="1"/>
</dbReference>
<dbReference type="AlphaFoldDB" id="A0A194W789"/>
<evidence type="ECO:0000259" key="7">
    <source>
        <dbReference type="Pfam" id="PF20684"/>
    </source>
</evidence>
<dbReference type="InterPro" id="IPR049326">
    <property type="entry name" value="Rhodopsin_dom_fungi"/>
</dbReference>